<evidence type="ECO:0000259" key="8">
    <source>
        <dbReference type="PROSITE" id="PS51379"/>
    </source>
</evidence>
<dbReference type="PROSITE" id="PS51379">
    <property type="entry name" value="4FE4S_FER_2"/>
    <property type="match status" value="2"/>
</dbReference>
<dbReference type="NCBIfam" id="NF008434">
    <property type="entry name" value="PRK11274.1"/>
    <property type="match status" value="1"/>
</dbReference>
<keyword evidence="1 6" id="KW-0004">4Fe-4S</keyword>
<dbReference type="EC" id="1.1.99.14" evidence="6"/>
<evidence type="ECO:0000256" key="4">
    <source>
        <dbReference type="ARBA" id="ARBA00023004"/>
    </source>
</evidence>
<dbReference type="Proteomes" id="UP000253250">
    <property type="component" value="Unassembled WGS sequence"/>
</dbReference>
<dbReference type="InterPro" id="IPR012257">
    <property type="entry name" value="Glc_ox_4Fe-4S"/>
</dbReference>
<dbReference type="GO" id="GO:0019154">
    <property type="term" value="F:glycolate dehydrogenase activity"/>
    <property type="evidence" value="ECO:0007669"/>
    <property type="project" value="UniProtKB-EC"/>
</dbReference>
<dbReference type="GO" id="GO:0046872">
    <property type="term" value="F:metal ion binding"/>
    <property type="evidence" value="ECO:0007669"/>
    <property type="project" value="UniProtKB-UniRule"/>
</dbReference>
<dbReference type="InterPro" id="IPR017900">
    <property type="entry name" value="4Fe4S_Fe_S_CS"/>
</dbReference>
<keyword evidence="3" id="KW-0677">Repeat</keyword>
<comment type="caution">
    <text evidence="9">The sequence shown here is derived from an EMBL/GenBank/DDBJ whole genome shotgun (WGS) entry which is preliminary data.</text>
</comment>
<feature type="domain" description="4Fe-4S ferredoxin-type" evidence="8">
    <location>
        <begin position="76"/>
        <end position="106"/>
    </location>
</feature>
<evidence type="ECO:0000313" key="10">
    <source>
        <dbReference type="Proteomes" id="UP000253250"/>
    </source>
</evidence>
<dbReference type="Pfam" id="PF02754">
    <property type="entry name" value="CCG"/>
    <property type="match status" value="2"/>
</dbReference>
<keyword evidence="2 6" id="KW-0479">Metal-binding</keyword>
<evidence type="ECO:0000256" key="7">
    <source>
        <dbReference type="SAM" id="MobiDB-lite"/>
    </source>
</evidence>
<keyword evidence="4 6" id="KW-0408">Iron</keyword>
<comment type="cofactor">
    <cofactor evidence="6">
        <name>[4Fe-4S] cluster</name>
        <dbReference type="ChEBI" id="CHEBI:49883"/>
    </cofactor>
    <text evidence="6">Binds 2 [4Fe-4S] clusters.</text>
</comment>
<feature type="region of interest" description="Disordered" evidence="7">
    <location>
        <begin position="1"/>
        <end position="26"/>
    </location>
</feature>
<reference evidence="9 10" key="1">
    <citation type="submission" date="2018-02" db="EMBL/GenBank/DDBJ databases">
        <title>Insights into the biology of acidophilic members of the Acidiferrobacteraceae family derived from comparative genomic analyses.</title>
        <authorList>
            <person name="Issotta F."/>
            <person name="Thyssen C."/>
            <person name="Mena C."/>
            <person name="Moya A."/>
            <person name="Bellenberg S."/>
            <person name="Sproer C."/>
            <person name="Covarrubias P.C."/>
            <person name="Sand W."/>
            <person name="Quatrini R."/>
            <person name="Vera M."/>
        </authorList>
    </citation>
    <scope>NUCLEOTIDE SEQUENCE [LARGE SCALE GENOMIC DNA]</scope>
    <source>
        <strain evidence="10">m-1</strain>
    </source>
</reference>
<gene>
    <name evidence="9" type="ORF">C4900_02305</name>
</gene>
<name>A0A368HGV7_9GAMM</name>
<proteinExistence type="predicted"/>
<dbReference type="OrthoDB" id="9765258at2"/>
<dbReference type="EMBL" id="PSYR01000001">
    <property type="protein sequence ID" value="RCN58634.1"/>
    <property type="molecule type" value="Genomic_DNA"/>
</dbReference>
<accession>A0A368HGV7</accession>
<feature type="domain" description="4Fe-4S ferredoxin-type" evidence="8">
    <location>
        <begin position="25"/>
        <end position="57"/>
    </location>
</feature>
<evidence type="ECO:0000256" key="6">
    <source>
        <dbReference type="PIRNR" id="PIRNR000139"/>
    </source>
</evidence>
<dbReference type="SUPFAM" id="SSF46548">
    <property type="entry name" value="alpha-helical ferredoxin"/>
    <property type="match status" value="1"/>
</dbReference>
<dbReference type="InterPro" id="IPR017896">
    <property type="entry name" value="4Fe4S_Fe-S-bd"/>
</dbReference>
<evidence type="ECO:0000313" key="9">
    <source>
        <dbReference type="EMBL" id="RCN58634.1"/>
    </source>
</evidence>
<dbReference type="PROSITE" id="PS00198">
    <property type="entry name" value="4FE4S_FER_1"/>
    <property type="match status" value="2"/>
</dbReference>
<dbReference type="GO" id="GO:0051539">
    <property type="term" value="F:4 iron, 4 sulfur cluster binding"/>
    <property type="evidence" value="ECO:0007669"/>
    <property type="project" value="UniProtKB-UniRule"/>
</dbReference>
<dbReference type="PANTHER" id="PTHR32479">
    <property type="entry name" value="GLYCOLATE OXIDASE IRON-SULFUR SUBUNIT"/>
    <property type="match status" value="1"/>
</dbReference>
<keyword evidence="10" id="KW-1185">Reference proteome</keyword>
<dbReference type="InterPro" id="IPR004017">
    <property type="entry name" value="Cys_rich_dom"/>
</dbReference>
<dbReference type="PANTHER" id="PTHR32479:SF17">
    <property type="entry name" value="GLYCOLATE OXIDASE IRON-SULFUR SUBUNIT"/>
    <property type="match status" value="1"/>
</dbReference>
<protein>
    <recommendedName>
        <fullName evidence="6">Glycolate oxidase iron-sulfur subunit</fullName>
        <ecNumber evidence="6">1.1.99.14</ecNumber>
    </recommendedName>
</protein>
<keyword evidence="5 6" id="KW-0411">Iron-sulfur</keyword>
<dbReference type="Gene3D" id="1.10.1060.10">
    <property type="entry name" value="Alpha-helical ferredoxin"/>
    <property type="match status" value="1"/>
</dbReference>
<comment type="catalytic activity">
    <reaction evidence="6">
        <text>(R)-lactate + A = pyruvate + AH2</text>
        <dbReference type="Rhea" id="RHEA:15089"/>
        <dbReference type="ChEBI" id="CHEBI:13193"/>
        <dbReference type="ChEBI" id="CHEBI:15361"/>
        <dbReference type="ChEBI" id="CHEBI:16004"/>
        <dbReference type="ChEBI" id="CHEBI:17499"/>
    </reaction>
</comment>
<keyword evidence="6" id="KW-0813">Transport</keyword>
<evidence type="ECO:0000256" key="1">
    <source>
        <dbReference type="ARBA" id="ARBA00022485"/>
    </source>
</evidence>
<dbReference type="PIRSF" id="PIRSF000139">
    <property type="entry name" value="Glc_ox_4Fe-4S"/>
    <property type="match status" value="1"/>
</dbReference>
<comment type="catalytic activity">
    <reaction evidence="6">
        <text>glycolate + A = glyoxylate + AH2</text>
        <dbReference type="Rhea" id="RHEA:21264"/>
        <dbReference type="ChEBI" id="CHEBI:13193"/>
        <dbReference type="ChEBI" id="CHEBI:17499"/>
        <dbReference type="ChEBI" id="CHEBI:29805"/>
        <dbReference type="ChEBI" id="CHEBI:36655"/>
        <dbReference type="EC" id="1.1.99.14"/>
    </reaction>
</comment>
<evidence type="ECO:0000256" key="5">
    <source>
        <dbReference type="ARBA" id="ARBA00023014"/>
    </source>
</evidence>
<keyword evidence="6" id="KW-0249">Electron transport</keyword>
<evidence type="ECO:0000256" key="3">
    <source>
        <dbReference type="ARBA" id="ARBA00022737"/>
    </source>
</evidence>
<dbReference type="Pfam" id="PF13183">
    <property type="entry name" value="Fer4_8"/>
    <property type="match status" value="1"/>
</dbReference>
<dbReference type="InterPro" id="IPR009051">
    <property type="entry name" value="Helical_ferredxn"/>
</dbReference>
<organism evidence="9 10">
    <name type="scientific">Acidiferrobacter thiooxydans</name>
    <dbReference type="NCBI Taxonomy" id="163359"/>
    <lineage>
        <taxon>Bacteria</taxon>
        <taxon>Pseudomonadati</taxon>
        <taxon>Pseudomonadota</taxon>
        <taxon>Gammaproteobacteria</taxon>
        <taxon>Acidiferrobacterales</taxon>
        <taxon>Acidiferrobacteraceae</taxon>
        <taxon>Acidiferrobacter</taxon>
    </lineage>
</organism>
<evidence type="ECO:0000256" key="2">
    <source>
        <dbReference type="ARBA" id="ARBA00022723"/>
    </source>
</evidence>
<dbReference type="AlphaFoldDB" id="A0A368HGV7"/>
<sequence>MGTVYGRLQPMSNPSDQPISPPPEDRARRAQELLRACVHCGFCNATCPTYTLTGDEREGPRGRLYLMKDLLAGNAGGADLEPLSHCLSCRSCETTCPAGVHYSEILDTVRERTQEQRPRGQRVLDHLSMVALSARRPLAAIMGGARRLRPFAPKALRQRVLPSTRGLEWPAVRHARRVGLLVGCVQPALRPDLDIKAALVLDHLDISAQQVGPSCCGALPYHLHAHDDGRSTARATLTLAEAGDWEGLTSTASGCTAFLKDYPRLFQDTDAAGRAQAFAATVTDIAAWIDPARLPRVPEQQQRRIAWHAPCSLQHALKEAGRVEAILQALGHTLVPVADGALCCGSAGPYSVRHPRLATALGRRKWQALTGADPEMVVTANIGCQQHLARHGDRPVHHWLDLVYDALTNRDRVARD</sequence>
<comment type="function">
    <text evidence="6">Component of a complex that catalyzes the oxidation of glycolate to glyoxylate.</text>
</comment>